<accession>A0A369TCQ5</accession>
<sequence>MRLALRRLVLVLAIAVIGIPWPGVSRAADEEDDFAIIAKGEIDSSGVSGTFSFRPGVVGIFQPVVGEPLMRLKYRLWVLVGEPVWAFVGKAPRLARINLTAEDGVIPFLTIAARGNLPDGTVHWNGHDHVTVSRDLMDMARIYDFSFQAVLRRDALNRLPAALRQGKPEADTIFDDVSIYRAYQGLLGQPGEWGWTVPGSPDWGETFTRRGMVRPSFARDSFKEHLLGREEAKEVMRRLLYNYHDRGLYDYSEYVRGQAPIVHLETGDFRVHIYDLLRAIRRAEPEALHLLDGVRSVYDEELSRIVSDFADDVRREGLTEELAREAEEIDAVVSSHRERLSDAVVAAWRDVRANAPAAAADRRAAAYLRDLGPQVAARLSEWHLELPSGLDDDLEKARAFFAADPPVSDAVKAKWRALEDALDPGGGDDLVAQRYRDHGNGTVTDVVTGLQWMLCTYGREFVEWPREAHPGKHVRPRCEGDRKRVYVDTLPRPGEVSFAGHSDWRVPTIEELETLVYCRHWDHPDYYRMMDNPAPERPTPGYCYDFTGHTYRDYTNYSHTGVFDITTIGDDVSYLSSTSGVETDSAGGTFNVMYSLDFRSGNSIGRSIYFNKKSERVSSNSEDYYLLLVRNGK</sequence>
<dbReference type="RefSeq" id="WP_114581081.1">
    <property type="nucleotide sequence ID" value="NZ_QPMH01000003.1"/>
</dbReference>
<evidence type="ECO:0000313" key="2">
    <source>
        <dbReference type="EMBL" id="RDD63131.1"/>
    </source>
</evidence>
<comment type="caution">
    <text evidence="2">The sequence shown here is derived from an EMBL/GenBank/DDBJ whole genome shotgun (WGS) entry which is preliminary data.</text>
</comment>
<protein>
    <submittedName>
        <fullName evidence="2">DUF1566 domain-containing protein</fullName>
    </submittedName>
</protein>
<dbReference type="Pfam" id="PF07603">
    <property type="entry name" value="Lcl_C"/>
    <property type="match status" value="1"/>
</dbReference>
<feature type="domain" description="Lcl C-terminal" evidence="1">
    <location>
        <begin position="441"/>
        <end position="630"/>
    </location>
</feature>
<gene>
    <name evidence="2" type="ORF">DRB17_05000</name>
</gene>
<keyword evidence="3" id="KW-1185">Reference proteome</keyword>
<dbReference type="InterPro" id="IPR011460">
    <property type="entry name" value="Lcl_C"/>
</dbReference>
<name>A0A369TCQ5_9PROT</name>
<evidence type="ECO:0000259" key="1">
    <source>
        <dbReference type="Pfam" id="PF07603"/>
    </source>
</evidence>
<reference evidence="2 3" key="1">
    <citation type="submission" date="2018-07" db="EMBL/GenBank/DDBJ databases">
        <title>Venubactetium sediminum gen. nov., sp. nov., isolated from a marine solar saltern.</title>
        <authorList>
            <person name="Wang S."/>
        </authorList>
    </citation>
    <scope>NUCLEOTIDE SEQUENCE [LARGE SCALE GENOMIC DNA]</scope>
    <source>
        <strain evidence="2 3">WD2A32</strain>
    </source>
</reference>
<dbReference type="AlphaFoldDB" id="A0A369TCQ5"/>
<dbReference type="Proteomes" id="UP000253941">
    <property type="component" value="Unassembled WGS sequence"/>
</dbReference>
<evidence type="ECO:0000313" key="3">
    <source>
        <dbReference type="Proteomes" id="UP000253941"/>
    </source>
</evidence>
<proteinExistence type="predicted"/>
<dbReference type="EMBL" id="QPMH01000003">
    <property type="protein sequence ID" value="RDD63131.1"/>
    <property type="molecule type" value="Genomic_DNA"/>
</dbReference>
<organism evidence="2 3">
    <name type="scientific">Ferruginivarius sediminum</name>
    <dbReference type="NCBI Taxonomy" id="2661937"/>
    <lineage>
        <taxon>Bacteria</taxon>
        <taxon>Pseudomonadati</taxon>
        <taxon>Pseudomonadota</taxon>
        <taxon>Alphaproteobacteria</taxon>
        <taxon>Rhodospirillales</taxon>
        <taxon>Rhodospirillaceae</taxon>
        <taxon>Ferruginivarius</taxon>
    </lineage>
</organism>